<dbReference type="Pfam" id="PF02518">
    <property type="entry name" value="HATPase_c"/>
    <property type="match status" value="1"/>
</dbReference>
<comment type="caution">
    <text evidence="19">The sequence shown here is derived from an EMBL/GenBank/DDBJ whole genome shotgun (WGS) entry which is preliminary data.</text>
</comment>
<evidence type="ECO:0000256" key="4">
    <source>
        <dbReference type="ARBA" id="ARBA00022475"/>
    </source>
</evidence>
<dbReference type="AlphaFoldDB" id="A0A366B2R0"/>
<keyword evidence="10" id="KW-0547">Nucleotide-binding</keyword>
<dbReference type="PROSITE" id="PS50894">
    <property type="entry name" value="HPT"/>
    <property type="match status" value="1"/>
</dbReference>
<dbReference type="Gene3D" id="3.40.50.2300">
    <property type="match status" value="1"/>
</dbReference>
<dbReference type="SUPFAM" id="SSF52172">
    <property type="entry name" value="CheY-like"/>
    <property type="match status" value="1"/>
</dbReference>
<keyword evidence="8 15" id="KW-0812">Transmembrane</keyword>
<evidence type="ECO:0000256" key="5">
    <source>
        <dbReference type="ARBA" id="ARBA00022519"/>
    </source>
</evidence>
<dbReference type="InterPro" id="IPR003594">
    <property type="entry name" value="HATPase_dom"/>
</dbReference>
<dbReference type="Gene3D" id="3.30.565.10">
    <property type="entry name" value="Histidine kinase-like ATPase, C-terminal domain"/>
    <property type="match status" value="1"/>
</dbReference>
<dbReference type="CDD" id="cd00156">
    <property type="entry name" value="REC"/>
    <property type="match status" value="1"/>
</dbReference>
<evidence type="ECO:0000256" key="7">
    <source>
        <dbReference type="ARBA" id="ARBA00022679"/>
    </source>
</evidence>
<feature type="domain" description="Response regulatory" evidence="17">
    <location>
        <begin position="566"/>
        <end position="683"/>
    </location>
</feature>
<organism evidence="19 20">
    <name type="scientific">Flavobacterium psychrolimnae</name>
    <dbReference type="NCBI Taxonomy" id="249351"/>
    <lineage>
        <taxon>Bacteria</taxon>
        <taxon>Pseudomonadati</taxon>
        <taxon>Bacteroidota</taxon>
        <taxon>Flavobacteriia</taxon>
        <taxon>Flavobacteriales</taxon>
        <taxon>Flavobacteriaceae</taxon>
        <taxon>Flavobacterium</taxon>
    </lineage>
</organism>
<dbReference type="PROSITE" id="PS50110">
    <property type="entry name" value="RESPONSE_REGULATORY"/>
    <property type="match status" value="1"/>
</dbReference>
<dbReference type="SMART" id="SM00448">
    <property type="entry name" value="REC"/>
    <property type="match status" value="1"/>
</dbReference>
<feature type="domain" description="HPt" evidence="18">
    <location>
        <begin position="717"/>
        <end position="808"/>
    </location>
</feature>
<evidence type="ECO:0000256" key="6">
    <source>
        <dbReference type="ARBA" id="ARBA00022553"/>
    </source>
</evidence>
<keyword evidence="9 19" id="KW-0418">Kinase</keyword>
<keyword evidence="12 15" id="KW-0472">Membrane</keyword>
<dbReference type="InterPro" id="IPR036641">
    <property type="entry name" value="HPT_dom_sf"/>
</dbReference>
<dbReference type="PANTHER" id="PTHR43047">
    <property type="entry name" value="TWO-COMPONENT HISTIDINE PROTEIN KINASE"/>
    <property type="match status" value="1"/>
</dbReference>
<dbReference type="OrthoDB" id="1046984at2"/>
<protein>
    <recommendedName>
        <fullName evidence="3">histidine kinase</fullName>
        <ecNumber evidence="3">2.7.13.3</ecNumber>
    </recommendedName>
</protein>
<dbReference type="Proteomes" id="UP000253676">
    <property type="component" value="Unassembled WGS sequence"/>
</dbReference>
<keyword evidence="4" id="KW-1003">Cell membrane</keyword>
<dbReference type="GO" id="GO:0009927">
    <property type="term" value="F:histidine phosphotransfer kinase activity"/>
    <property type="evidence" value="ECO:0007669"/>
    <property type="project" value="TreeGrafter"/>
</dbReference>
<sequence length="811" mass="91499">MDNKKSYIPIKVFISYLVLVLLFGSVGWFLYSENKSFSSTERSFTEKNGSILKVSNVLSDLYKTESLARIAIQSESEKDFKNYVAKTRALKVDIDSLKAAVSTPYQITLLDSVQVLLSKKIQNIQQLKAIKNKTEDEIAVSNAISDLTKMESSMRKLQLEDFVKNPAMMGDYERNVLKKYVAYLNQNIPDDSTNTLSKKASDSILSVSKMLLNEVQKETANKKKLLSLEENKLLQNELSISDQLRKVLGIIEREIILNTTKSYLGREKSLKKTNQIVTTAAIIGLLLTLFFLILILNDFSKTQSYKKQLEAANLKAKKLLTSREQLISTVSHDLKTPLSTIIGYTELLGNSDLNTKQLHFTKNIKGSSDYISKLVQDLLDFTQIEAGKISIEKIAFSLPDIITEVSNSVQSVYIQKPIQLIIEIDPKLRQKIIGDPFRLRQVLSNIIGNAFKFTEEGFIKIEANVHSEADTMVILIEDSGIGIADKNQQLIFEEFTQADEKIEKKYGGTGLGLTISRKMVAILGGELSLKSKLGIGSIFEIQIPLIFDPQLSRSETPIEISKKQYTAIIIDDDQSLLQLTTEVLRQQQYDVFPFDKAQDALSWIKNNAFDFIITDIQMPVMDGFSFLKELQNKTISNYENQPVIAVTGRNDIDLEHYQNSGFTTVIRKPYTPKTVLATIKAILDNSEIPVVLPAMNHPKKTAKKYTLKSLKSFLSDDKEALKEILESFITNTIESLNELEQAATESNFEEIKNIAHKMNPMFKQIKALDISTILDQLELEDLSSDEIKKAVSDLKSKITALFVHLEKEKIN</sequence>
<dbReference type="Pfam" id="PF00512">
    <property type="entry name" value="HisKA"/>
    <property type="match status" value="1"/>
</dbReference>
<dbReference type="SMART" id="SM00387">
    <property type="entry name" value="HATPase_c"/>
    <property type="match status" value="1"/>
</dbReference>
<dbReference type="SUPFAM" id="SSF47226">
    <property type="entry name" value="Histidine-containing phosphotransfer domain, HPT domain"/>
    <property type="match status" value="1"/>
</dbReference>
<evidence type="ECO:0000259" key="17">
    <source>
        <dbReference type="PROSITE" id="PS50110"/>
    </source>
</evidence>
<keyword evidence="7" id="KW-0808">Transferase</keyword>
<gene>
    <name evidence="19" type="ORF">DR980_04955</name>
</gene>
<accession>A0A366B2R0</accession>
<name>A0A366B2R0_9FLAO</name>
<evidence type="ECO:0000256" key="8">
    <source>
        <dbReference type="ARBA" id="ARBA00022692"/>
    </source>
</evidence>
<evidence type="ECO:0000313" key="19">
    <source>
        <dbReference type="EMBL" id="RBN51171.1"/>
    </source>
</evidence>
<comment type="catalytic activity">
    <reaction evidence="1">
        <text>ATP + protein L-histidine = ADP + protein N-phospho-L-histidine.</text>
        <dbReference type="EC" id="2.7.13.3"/>
    </reaction>
</comment>
<feature type="modified residue" description="4-aspartylphosphate" evidence="14">
    <location>
        <position position="615"/>
    </location>
</feature>
<dbReference type="Gene3D" id="1.20.120.160">
    <property type="entry name" value="HPT domain"/>
    <property type="match status" value="1"/>
</dbReference>
<evidence type="ECO:0000256" key="11">
    <source>
        <dbReference type="ARBA" id="ARBA00022989"/>
    </source>
</evidence>
<feature type="transmembrane region" description="Helical" evidence="15">
    <location>
        <begin position="276"/>
        <end position="296"/>
    </location>
</feature>
<dbReference type="EMBL" id="QNUX01000003">
    <property type="protein sequence ID" value="RBN51171.1"/>
    <property type="molecule type" value="Genomic_DNA"/>
</dbReference>
<proteinExistence type="predicted"/>
<dbReference type="Gene3D" id="1.10.287.130">
    <property type="match status" value="1"/>
</dbReference>
<dbReference type="PROSITE" id="PS50109">
    <property type="entry name" value="HIS_KIN"/>
    <property type="match status" value="1"/>
</dbReference>
<dbReference type="GO" id="GO:0000155">
    <property type="term" value="F:phosphorelay sensor kinase activity"/>
    <property type="evidence" value="ECO:0007669"/>
    <property type="project" value="InterPro"/>
</dbReference>
<evidence type="ECO:0000256" key="9">
    <source>
        <dbReference type="ARBA" id="ARBA00022777"/>
    </source>
</evidence>
<evidence type="ECO:0000256" key="14">
    <source>
        <dbReference type="PROSITE-ProRule" id="PRU00169"/>
    </source>
</evidence>
<dbReference type="InterPro" id="IPR008207">
    <property type="entry name" value="Sig_transdc_His_kin_Hpt_dom"/>
</dbReference>
<feature type="domain" description="Histidine kinase" evidence="16">
    <location>
        <begin position="329"/>
        <end position="547"/>
    </location>
</feature>
<evidence type="ECO:0000256" key="15">
    <source>
        <dbReference type="SAM" id="Phobius"/>
    </source>
</evidence>
<keyword evidence="11 15" id="KW-1133">Transmembrane helix</keyword>
<dbReference type="PRINTS" id="PR00344">
    <property type="entry name" value="BCTRLSENSOR"/>
</dbReference>
<dbReference type="InterPro" id="IPR036097">
    <property type="entry name" value="HisK_dim/P_sf"/>
</dbReference>
<dbReference type="InterPro" id="IPR036890">
    <property type="entry name" value="HATPase_C_sf"/>
</dbReference>
<evidence type="ECO:0000256" key="1">
    <source>
        <dbReference type="ARBA" id="ARBA00000085"/>
    </source>
</evidence>
<comment type="subcellular location">
    <subcellularLocation>
        <location evidence="2">Cell inner membrane</location>
        <topology evidence="2">Multi-pass membrane protein</topology>
    </subcellularLocation>
</comment>
<evidence type="ECO:0000256" key="2">
    <source>
        <dbReference type="ARBA" id="ARBA00004429"/>
    </source>
</evidence>
<evidence type="ECO:0000313" key="20">
    <source>
        <dbReference type="Proteomes" id="UP000253676"/>
    </source>
</evidence>
<dbReference type="InterPro" id="IPR004358">
    <property type="entry name" value="Sig_transdc_His_kin-like_C"/>
</dbReference>
<evidence type="ECO:0000256" key="13">
    <source>
        <dbReference type="PROSITE-ProRule" id="PRU00110"/>
    </source>
</evidence>
<dbReference type="InterPro" id="IPR001789">
    <property type="entry name" value="Sig_transdc_resp-reg_receiver"/>
</dbReference>
<dbReference type="EC" id="2.7.13.3" evidence="3"/>
<dbReference type="RefSeq" id="WP_113634141.1">
    <property type="nucleotide sequence ID" value="NZ_QNUX01000003.1"/>
</dbReference>
<dbReference type="FunFam" id="3.30.565.10:FF:000010">
    <property type="entry name" value="Sensor histidine kinase RcsC"/>
    <property type="match status" value="1"/>
</dbReference>
<dbReference type="SUPFAM" id="SSF55874">
    <property type="entry name" value="ATPase domain of HSP90 chaperone/DNA topoisomerase II/histidine kinase"/>
    <property type="match status" value="1"/>
</dbReference>
<feature type="transmembrane region" description="Helical" evidence="15">
    <location>
        <begin position="12"/>
        <end position="31"/>
    </location>
</feature>
<evidence type="ECO:0000259" key="18">
    <source>
        <dbReference type="PROSITE" id="PS50894"/>
    </source>
</evidence>
<keyword evidence="5" id="KW-0997">Cell inner membrane</keyword>
<dbReference type="InterPro" id="IPR011006">
    <property type="entry name" value="CheY-like_superfamily"/>
</dbReference>
<dbReference type="SUPFAM" id="SSF47384">
    <property type="entry name" value="Homodimeric domain of signal transducing histidine kinase"/>
    <property type="match status" value="1"/>
</dbReference>
<dbReference type="CDD" id="cd00082">
    <property type="entry name" value="HisKA"/>
    <property type="match status" value="1"/>
</dbReference>
<dbReference type="CDD" id="cd16922">
    <property type="entry name" value="HATPase_EvgS-ArcB-TorS-like"/>
    <property type="match status" value="1"/>
</dbReference>
<dbReference type="SMART" id="SM00388">
    <property type="entry name" value="HisKA"/>
    <property type="match status" value="1"/>
</dbReference>
<dbReference type="PANTHER" id="PTHR43047:SF72">
    <property type="entry name" value="OSMOSENSING HISTIDINE PROTEIN KINASE SLN1"/>
    <property type="match status" value="1"/>
</dbReference>
<dbReference type="GO" id="GO:0005886">
    <property type="term" value="C:plasma membrane"/>
    <property type="evidence" value="ECO:0007669"/>
    <property type="project" value="UniProtKB-SubCell"/>
</dbReference>
<dbReference type="InterPro" id="IPR003661">
    <property type="entry name" value="HisK_dim/P_dom"/>
</dbReference>
<keyword evidence="10" id="KW-0067">ATP-binding</keyword>
<reference evidence="19 20" key="1">
    <citation type="submission" date="2018-07" db="EMBL/GenBank/DDBJ databases">
        <title>Complete genome sequence of Flavobacterium psychrolimnae LMG 22018.</title>
        <authorList>
            <person name="Kim D.-U."/>
        </authorList>
    </citation>
    <scope>NUCLEOTIDE SEQUENCE [LARGE SCALE GENOMIC DNA]</scope>
    <source>
        <strain evidence="19 20">LMG 22018</strain>
    </source>
</reference>
<feature type="modified residue" description="Phosphohistidine" evidence="13">
    <location>
        <position position="756"/>
    </location>
</feature>
<keyword evidence="6 14" id="KW-0597">Phosphoprotein</keyword>
<evidence type="ECO:0000256" key="3">
    <source>
        <dbReference type="ARBA" id="ARBA00012438"/>
    </source>
</evidence>
<dbReference type="Pfam" id="PF00072">
    <property type="entry name" value="Response_reg"/>
    <property type="match status" value="1"/>
</dbReference>
<keyword evidence="20" id="KW-1185">Reference proteome</keyword>
<evidence type="ECO:0000256" key="12">
    <source>
        <dbReference type="ARBA" id="ARBA00023136"/>
    </source>
</evidence>
<dbReference type="InterPro" id="IPR005467">
    <property type="entry name" value="His_kinase_dom"/>
</dbReference>
<evidence type="ECO:0000259" key="16">
    <source>
        <dbReference type="PROSITE" id="PS50109"/>
    </source>
</evidence>
<evidence type="ECO:0000256" key="10">
    <source>
        <dbReference type="ARBA" id="ARBA00022840"/>
    </source>
</evidence>